<organism evidence="2 3">
    <name type="scientific">Eumeta variegata</name>
    <name type="common">Bagworm moth</name>
    <name type="synonym">Eumeta japonica</name>
    <dbReference type="NCBI Taxonomy" id="151549"/>
    <lineage>
        <taxon>Eukaryota</taxon>
        <taxon>Metazoa</taxon>
        <taxon>Ecdysozoa</taxon>
        <taxon>Arthropoda</taxon>
        <taxon>Hexapoda</taxon>
        <taxon>Insecta</taxon>
        <taxon>Pterygota</taxon>
        <taxon>Neoptera</taxon>
        <taxon>Endopterygota</taxon>
        <taxon>Lepidoptera</taxon>
        <taxon>Glossata</taxon>
        <taxon>Ditrysia</taxon>
        <taxon>Tineoidea</taxon>
        <taxon>Psychidae</taxon>
        <taxon>Oiketicinae</taxon>
        <taxon>Eumeta</taxon>
    </lineage>
</organism>
<evidence type="ECO:0000313" key="3">
    <source>
        <dbReference type="Proteomes" id="UP000299102"/>
    </source>
</evidence>
<keyword evidence="3" id="KW-1185">Reference proteome</keyword>
<feature type="region of interest" description="Disordered" evidence="1">
    <location>
        <begin position="55"/>
        <end position="77"/>
    </location>
</feature>
<gene>
    <name evidence="2" type="ORF">EVAR_12374_1</name>
</gene>
<dbReference type="Proteomes" id="UP000299102">
    <property type="component" value="Unassembled WGS sequence"/>
</dbReference>
<evidence type="ECO:0000256" key="1">
    <source>
        <dbReference type="SAM" id="MobiDB-lite"/>
    </source>
</evidence>
<protein>
    <submittedName>
        <fullName evidence="2">Uncharacterized protein</fullName>
    </submittedName>
</protein>
<dbReference type="AlphaFoldDB" id="A0A4C1TZ29"/>
<dbReference type="InterPro" id="IPR036397">
    <property type="entry name" value="RNaseH_sf"/>
</dbReference>
<dbReference type="EMBL" id="BGZK01000107">
    <property type="protein sequence ID" value="GBP19333.1"/>
    <property type="molecule type" value="Genomic_DNA"/>
</dbReference>
<name>A0A4C1TZ29_EUMVA</name>
<evidence type="ECO:0000313" key="2">
    <source>
        <dbReference type="EMBL" id="GBP19333.1"/>
    </source>
</evidence>
<sequence>MLAHLPLSPDLAPCCSYLFHKPKEKLQEKWFTNAEEAVAAYEKAVEAITKCKWTPRDPRETRRGSTLGVIKNGGPQS</sequence>
<accession>A0A4C1TZ29</accession>
<proteinExistence type="predicted"/>
<comment type="caution">
    <text evidence="2">The sequence shown here is derived from an EMBL/GenBank/DDBJ whole genome shotgun (WGS) entry which is preliminary data.</text>
</comment>
<reference evidence="2 3" key="1">
    <citation type="journal article" date="2019" name="Commun. Biol.">
        <title>The bagworm genome reveals a unique fibroin gene that provides high tensile strength.</title>
        <authorList>
            <person name="Kono N."/>
            <person name="Nakamura H."/>
            <person name="Ohtoshi R."/>
            <person name="Tomita M."/>
            <person name="Numata K."/>
            <person name="Arakawa K."/>
        </authorList>
    </citation>
    <scope>NUCLEOTIDE SEQUENCE [LARGE SCALE GENOMIC DNA]</scope>
</reference>
<dbReference type="Gene3D" id="3.30.420.10">
    <property type="entry name" value="Ribonuclease H-like superfamily/Ribonuclease H"/>
    <property type="match status" value="1"/>
</dbReference>
<dbReference type="GO" id="GO:0003676">
    <property type="term" value="F:nucleic acid binding"/>
    <property type="evidence" value="ECO:0007669"/>
    <property type="project" value="InterPro"/>
</dbReference>